<keyword evidence="3" id="KW-1185">Reference proteome</keyword>
<evidence type="ECO:0008006" key="4">
    <source>
        <dbReference type="Google" id="ProtNLM"/>
    </source>
</evidence>
<gene>
    <name evidence="2" type="ORF">Pa4123_90490</name>
</gene>
<comment type="caution">
    <text evidence="2">The sequence shown here is derived from an EMBL/GenBank/DDBJ whole genome shotgun (WGS) entry which is preliminary data.</text>
</comment>
<accession>A0ABQ5RAI4</accession>
<feature type="chain" id="PRO_5045277253" description="Secreted protein" evidence="1">
    <location>
        <begin position="25"/>
        <end position="167"/>
    </location>
</feature>
<feature type="signal peptide" evidence="1">
    <location>
        <begin position="1"/>
        <end position="24"/>
    </location>
</feature>
<name>A0ABQ5RAI4_9ACTN</name>
<organism evidence="2 3">
    <name type="scientific">Phytohabitans aurantiacus</name>
    <dbReference type="NCBI Taxonomy" id="3016789"/>
    <lineage>
        <taxon>Bacteria</taxon>
        <taxon>Bacillati</taxon>
        <taxon>Actinomycetota</taxon>
        <taxon>Actinomycetes</taxon>
        <taxon>Micromonosporales</taxon>
        <taxon>Micromonosporaceae</taxon>
    </lineage>
</organism>
<sequence length="167" mass="17515">MRARLLFAAVAALTAAAFPGAAAAATAPWITVRCATGAMTAKYTPGGTVTVSGWIQPCPTAIDLPTRFAVAYYGEKAAGTGELLPYTGGLTAPTEFTRSFDAAQLSEPLRAVCLVYSPRPTGRIACVRVDPADESELPQITPIPTDDLLTTRPLDDPVRDHFCGTCV</sequence>
<keyword evidence="1" id="KW-0732">Signal</keyword>
<evidence type="ECO:0000313" key="2">
    <source>
        <dbReference type="EMBL" id="GLI03769.1"/>
    </source>
</evidence>
<protein>
    <recommendedName>
        <fullName evidence="4">Secreted protein</fullName>
    </recommendedName>
</protein>
<reference evidence="2" key="1">
    <citation type="submission" date="2022-12" db="EMBL/GenBank/DDBJ databases">
        <title>New Phytohabitans aurantiacus sp. RD004123 nov., an actinomycete isolated from soil.</title>
        <authorList>
            <person name="Triningsih D.W."/>
            <person name="Harunari E."/>
            <person name="Igarashi Y."/>
        </authorList>
    </citation>
    <scope>NUCLEOTIDE SEQUENCE</scope>
    <source>
        <strain evidence="2">RD004123</strain>
    </source>
</reference>
<dbReference type="Proteomes" id="UP001144280">
    <property type="component" value="Unassembled WGS sequence"/>
</dbReference>
<dbReference type="RefSeq" id="WP_281906197.1">
    <property type="nucleotide sequence ID" value="NZ_BSDI01000100.1"/>
</dbReference>
<dbReference type="EMBL" id="BSDI01000100">
    <property type="protein sequence ID" value="GLI03769.1"/>
    <property type="molecule type" value="Genomic_DNA"/>
</dbReference>
<evidence type="ECO:0000313" key="3">
    <source>
        <dbReference type="Proteomes" id="UP001144280"/>
    </source>
</evidence>
<proteinExistence type="predicted"/>
<evidence type="ECO:0000256" key="1">
    <source>
        <dbReference type="SAM" id="SignalP"/>
    </source>
</evidence>